<dbReference type="AlphaFoldDB" id="A0A1M6S712"/>
<dbReference type="EMBL" id="FQZF01000050">
    <property type="protein sequence ID" value="SHK40485.1"/>
    <property type="molecule type" value="Genomic_DNA"/>
</dbReference>
<evidence type="ECO:0000313" key="2">
    <source>
        <dbReference type="Proteomes" id="UP000184387"/>
    </source>
</evidence>
<gene>
    <name evidence="1" type="ORF">SAMN02745194_04851</name>
</gene>
<sequence length="90" mass="9177">MDRHALPILGLPLILNDDAGNGLALGTSSEDPAYLLAVIEDGTGRAIIRNLIDAESEALLLAMLNLRAAVRAAAAIPPYRSAPGATGASS</sequence>
<name>A0A1M6S712_9PROT</name>
<reference evidence="1 2" key="1">
    <citation type="submission" date="2016-11" db="EMBL/GenBank/DDBJ databases">
        <authorList>
            <person name="Jaros S."/>
            <person name="Januszkiewicz K."/>
            <person name="Wedrychowicz H."/>
        </authorList>
    </citation>
    <scope>NUCLEOTIDE SEQUENCE [LARGE SCALE GENOMIC DNA]</scope>
    <source>
        <strain evidence="1 2">DSM 14916</strain>
    </source>
</reference>
<dbReference type="Proteomes" id="UP000184387">
    <property type="component" value="Unassembled WGS sequence"/>
</dbReference>
<evidence type="ECO:0000313" key="1">
    <source>
        <dbReference type="EMBL" id="SHK40485.1"/>
    </source>
</evidence>
<accession>A0A1M6S712</accession>
<dbReference type="OrthoDB" id="7289253at2"/>
<dbReference type="RefSeq" id="WP_073140138.1">
    <property type="nucleotide sequence ID" value="NZ_FQZF01000050.1"/>
</dbReference>
<organism evidence="1 2">
    <name type="scientific">Muricoccus roseus</name>
    <dbReference type="NCBI Taxonomy" id="198092"/>
    <lineage>
        <taxon>Bacteria</taxon>
        <taxon>Pseudomonadati</taxon>
        <taxon>Pseudomonadota</taxon>
        <taxon>Alphaproteobacteria</taxon>
        <taxon>Acetobacterales</taxon>
        <taxon>Roseomonadaceae</taxon>
        <taxon>Muricoccus</taxon>
    </lineage>
</organism>
<keyword evidence="2" id="KW-1185">Reference proteome</keyword>
<proteinExistence type="predicted"/>
<dbReference type="STRING" id="198092.SAMN02745194_04851"/>
<protein>
    <submittedName>
        <fullName evidence="1">Uncharacterized protein</fullName>
    </submittedName>
</protein>